<dbReference type="PROSITE" id="PS50109">
    <property type="entry name" value="HIS_KIN"/>
    <property type="match status" value="1"/>
</dbReference>
<dbReference type="Proteomes" id="UP001169862">
    <property type="component" value="Unassembled WGS sequence"/>
</dbReference>
<proteinExistence type="predicted"/>
<dbReference type="InterPro" id="IPR005467">
    <property type="entry name" value="His_kinase_dom"/>
</dbReference>
<dbReference type="PANTHER" id="PTHR45528:SF1">
    <property type="entry name" value="SENSOR HISTIDINE KINASE CPXA"/>
    <property type="match status" value="1"/>
</dbReference>
<dbReference type="EMBL" id="JAUOPG010000003">
    <property type="protein sequence ID" value="MDO6453133.1"/>
    <property type="molecule type" value="Genomic_DNA"/>
</dbReference>
<dbReference type="PANTHER" id="PTHR45528">
    <property type="entry name" value="SENSOR HISTIDINE KINASE CPXA"/>
    <property type="match status" value="1"/>
</dbReference>
<evidence type="ECO:0000256" key="8">
    <source>
        <dbReference type="ARBA" id="ARBA00022741"/>
    </source>
</evidence>
<feature type="transmembrane region" description="Helical" evidence="14">
    <location>
        <begin position="20"/>
        <end position="43"/>
    </location>
</feature>
<keyword evidence="8" id="KW-0547">Nucleotide-binding</keyword>
<evidence type="ECO:0000256" key="3">
    <source>
        <dbReference type="ARBA" id="ARBA00012438"/>
    </source>
</evidence>
<sequence>MSVLSQLTNSVKHMNYTQRLMLAIGSYTFSIMLVVMLGIWAFIEYSEPDDSQDVAFAIHHTVSLLNQTSSEQGNAPIHTEYFDLYLTQSQLPTALRDIVFKPGLTQLENGSSIMMELNPSTQKPYYLLFNTEHDVSLIETEFDDILFIVAAVILSTVLTLLMVRWMAKNLATPVITLKKQVETFDINKGHFPRMDRDDEIGQLNHAFGDLIQRMYEFTRREQDFTRFASHELRSPITVIRGNFDILRESLPDSPIHQRIVTRMNTAIQRVSSLIDGFLWLGRENHDTYMPIEAISAARLESMINGLTEHLSPENSYRLTRKISDINWNVRPLMLSILLDNLIRNALMHTDQAVCLSAHGKQLTITNTIGNPTDAEQLGIGLQIVSRICDANHWEYHIDHSETQFSFSLQVNDIKGSE</sequence>
<keyword evidence="6" id="KW-0808">Transferase</keyword>
<name>A0AAW7XFQ4_9GAMM</name>
<comment type="catalytic activity">
    <reaction evidence="1">
        <text>ATP + protein L-histidine = ADP + protein N-phospho-L-histidine.</text>
        <dbReference type="EC" id="2.7.13.3"/>
    </reaction>
</comment>
<keyword evidence="9 16" id="KW-0418">Kinase</keyword>
<evidence type="ECO:0000256" key="14">
    <source>
        <dbReference type="SAM" id="Phobius"/>
    </source>
</evidence>
<dbReference type="Pfam" id="PF00512">
    <property type="entry name" value="HisKA"/>
    <property type="match status" value="1"/>
</dbReference>
<evidence type="ECO:0000256" key="10">
    <source>
        <dbReference type="ARBA" id="ARBA00022840"/>
    </source>
</evidence>
<dbReference type="InterPro" id="IPR036890">
    <property type="entry name" value="HATPase_C_sf"/>
</dbReference>
<evidence type="ECO:0000256" key="4">
    <source>
        <dbReference type="ARBA" id="ARBA00022475"/>
    </source>
</evidence>
<dbReference type="SUPFAM" id="SSF55874">
    <property type="entry name" value="ATPase domain of HSP90 chaperone/DNA topoisomerase II/histidine kinase"/>
    <property type="match status" value="1"/>
</dbReference>
<keyword evidence="10" id="KW-0067">ATP-binding</keyword>
<dbReference type="AlphaFoldDB" id="A0AAW7XFQ4"/>
<evidence type="ECO:0000256" key="9">
    <source>
        <dbReference type="ARBA" id="ARBA00022777"/>
    </source>
</evidence>
<dbReference type="EC" id="2.7.13.3" evidence="3"/>
<dbReference type="CDD" id="cd00082">
    <property type="entry name" value="HisKA"/>
    <property type="match status" value="1"/>
</dbReference>
<keyword evidence="5" id="KW-0597">Phosphoprotein</keyword>
<dbReference type="Gene3D" id="3.30.565.10">
    <property type="entry name" value="Histidine kinase-like ATPase, C-terminal domain"/>
    <property type="match status" value="1"/>
</dbReference>
<keyword evidence="7 14" id="KW-0812">Transmembrane</keyword>
<organism evidence="16 17">
    <name type="scientific">Neptunomonas phycophila</name>
    <dbReference type="NCBI Taxonomy" id="1572645"/>
    <lineage>
        <taxon>Bacteria</taxon>
        <taxon>Pseudomonadati</taxon>
        <taxon>Pseudomonadota</taxon>
        <taxon>Gammaproteobacteria</taxon>
        <taxon>Oceanospirillales</taxon>
        <taxon>Oceanospirillaceae</taxon>
        <taxon>Neptunomonas</taxon>
    </lineage>
</organism>
<keyword evidence="11 14" id="KW-1133">Transmembrane helix</keyword>
<comment type="caution">
    <text evidence="16">The sequence shown here is derived from an EMBL/GenBank/DDBJ whole genome shotgun (WGS) entry which is preliminary data.</text>
</comment>
<dbReference type="InterPro" id="IPR003661">
    <property type="entry name" value="HisK_dim/P_dom"/>
</dbReference>
<dbReference type="SUPFAM" id="SSF47384">
    <property type="entry name" value="Homodimeric domain of signal transducing histidine kinase"/>
    <property type="match status" value="1"/>
</dbReference>
<protein>
    <recommendedName>
        <fullName evidence="3">histidine kinase</fullName>
        <ecNumber evidence="3">2.7.13.3</ecNumber>
    </recommendedName>
</protein>
<reference evidence="16" key="1">
    <citation type="submission" date="2023-07" db="EMBL/GenBank/DDBJ databases">
        <title>Genome content predicts the carbon catabolic preferences of heterotrophic bacteria.</title>
        <authorList>
            <person name="Gralka M."/>
        </authorList>
    </citation>
    <scope>NUCLEOTIDE SEQUENCE</scope>
    <source>
        <strain evidence="16">I2M16</strain>
    </source>
</reference>
<dbReference type="InterPro" id="IPR036097">
    <property type="entry name" value="HisK_dim/P_sf"/>
</dbReference>
<evidence type="ECO:0000256" key="13">
    <source>
        <dbReference type="ARBA" id="ARBA00023136"/>
    </source>
</evidence>
<dbReference type="GO" id="GO:0005886">
    <property type="term" value="C:plasma membrane"/>
    <property type="evidence" value="ECO:0007669"/>
    <property type="project" value="UniProtKB-SubCell"/>
</dbReference>
<evidence type="ECO:0000259" key="15">
    <source>
        <dbReference type="PROSITE" id="PS50109"/>
    </source>
</evidence>
<evidence type="ECO:0000256" key="11">
    <source>
        <dbReference type="ARBA" id="ARBA00022989"/>
    </source>
</evidence>
<dbReference type="InterPro" id="IPR050398">
    <property type="entry name" value="HssS/ArlS-like"/>
</dbReference>
<evidence type="ECO:0000256" key="7">
    <source>
        <dbReference type="ARBA" id="ARBA00022692"/>
    </source>
</evidence>
<dbReference type="Gene3D" id="6.10.340.10">
    <property type="match status" value="1"/>
</dbReference>
<keyword evidence="4" id="KW-1003">Cell membrane</keyword>
<evidence type="ECO:0000256" key="12">
    <source>
        <dbReference type="ARBA" id="ARBA00023012"/>
    </source>
</evidence>
<evidence type="ECO:0000313" key="16">
    <source>
        <dbReference type="EMBL" id="MDO6453133.1"/>
    </source>
</evidence>
<dbReference type="Gene3D" id="1.10.287.130">
    <property type="match status" value="1"/>
</dbReference>
<evidence type="ECO:0000313" key="17">
    <source>
        <dbReference type="Proteomes" id="UP001169862"/>
    </source>
</evidence>
<evidence type="ECO:0000256" key="5">
    <source>
        <dbReference type="ARBA" id="ARBA00022553"/>
    </source>
</evidence>
<keyword evidence="12" id="KW-0902">Two-component regulatory system</keyword>
<feature type="transmembrane region" description="Helical" evidence="14">
    <location>
        <begin position="145"/>
        <end position="163"/>
    </location>
</feature>
<evidence type="ECO:0000256" key="2">
    <source>
        <dbReference type="ARBA" id="ARBA00004651"/>
    </source>
</evidence>
<evidence type="ECO:0000256" key="6">
    <source>
        <dbReference type="ARBA" id="ARBA00022679"/>
    </source>
</evidence>
<dbReference type="GO" id="GO:0000155">
    <property type="term" value="F:phosphorelay sensor kinase activity"/>
    <property type="evidence" value="ECO:0007669"/>
    <property type="project" value="InterPro"/>
</dbReference>
<evidence type="ECO:0000256" key="1">
    <source>
        <dbReference type="ARBA" id="ARBA00000085"/>
    </source>
</evidence>
<gene>
    <name evidence="16" type="ORF">Q4490_06110</name>
</gene>
<accession>A0AAW7XFQ4</accession>
<feature type="domain" description="Histidine kinase" evidence="15">
    <location>
        <begin position="227"/>
        <end position="414"/>
    </location>
</feature>
<dbReference type="GO" id="GO:0005524">
    <property type="term" value="F:ATP binding"/>
    <property type="evidence" value="ECO:0007669"/>
    <property type="project" value="UniProtKB-KW"/>
</dbReference>
<comment type="subcellular location">
    <subcellularLocation>
        <location evidence="2">Cell membrane</location>
        <topology evidence="2">Multi-pass membrane protein</topology>
    </subcellularLocation>
</comment>
<dbReference type="SMART" id="SM00388">
    <property type="entry name" value="HisKA"/>
    <property type="match status" value="1"/>
</dbReference>
<dbReference type="RefSeq" id="WP_303549276.1">
    <property type="nucleotide sequence ID" value="NZ_JAUOPG010000003.1"/>
</dbReference>
<keyword evidence="13 14" id="KW-0472">Membrane</keyword>